<keyword evidence="10" id="KW-1185">Reference proteome</keyword>
<evidence type="ECO:0000256" key="4">
    <source>
        <dbReference type="ARBA" id="ARBA00022857"/>
    </source>
</evidence>
<keyword evidence="2 7" id="KW-0028">Amino-acid biosynthesis</keyword>
<feature type="domain" description="Aldehyde dehydrogenase" evidence="8">
    <location>
        <begin position="312"/>
        <end position="375"/>
    </location>
</feature>
<name>A0A2T0XEV6_9BURK</name>
<comment type="catalytic activity">
    <reaction evidence="6 7">
        <text>L-glutamate 5-semialdehyde + phosphate + NADP(+) = L-glutamyl 5-phosphate + NADPH + H(+)</text>
        <dbReference type="Rhea" id="RHEA:19541"/>
        <dbReference type="ChEBI" id="CHEBI:15378"/>
        <dbReference type="ChEBI" id="CHEBI:43474"/>
        <dbReference type="ChEBI" id="CHEBI:57783"/>
        <dbReference type="ChEBI" id="CHEBI:58066"/>
        <dbReference type="ChEBI" id="CHEBI:58274"/>
        <dbReference type="ChEBI" id="CHEBI:58349"/>
        <dbReference type="EC" id="1.2.1.41"/>
    </reaction>
</comment>
<evidence type="ECO:0000259" key="8">
    <source>
        <dbReference type="Pfam" id="PF00171"/>
    </source>
</evidence>
<comment type="function">
    <text evidence="7">Catalyzes the NADPH-dependent reduction of L-glutamate 5-phosphate into L-glutamate 5-semialdehyde and phosphate. The product spontaneously undergoes cyclization to form 1-pyrroline-5-carboxylate.</text>
</comment>
<dbReference type="GO" id="GO:0050661">
    <property type="term" value="F:NADP binding"/>
    <property type="evidence" value="ECO:0007669"/>
    <property type="project" value="InterPro"/>
</dbReference>
<dbReference type="OrthoDB" id="9809970at2"/>
<dbReference type="UniPathway" id="UPA00098">
    <property type="reaction ID" value="UER00360"/>
</dbReference>
<evidence type="ECO:0000256" key="2">
    <source>
        <dbReference type="ARBA" id="ARBA00022605"/>
    </source>
</evidence>
<comment type="similarity">
    <text evidence="7">Belongs to the gamma-glutamyl phosphate reductase family.</text>
</comment>
<dbReference type="InterPro" id="IPR016163">
    <property type="entry name" value="Ald_DH_C"/>
</dbReference>
<dbReference type="CDD" id="cd07079">
    <property type="entry name" value="ALDH_F18-19_ProA-GPR"/>
    <property type="match status" value="1"/>
</dbReference>
<dbReference type="Proteomes" id="UP000238308">
    <property type="component" value="Unassembled WGS sequence"/>
</dbReference>
<protein>
    <recommendedName>
        <fullName evidence="7">Gamma-glutamyl phosphate reductase</fullName>
        <shortName evidence="7">GPR</shortName>
        <ecNumber evidence="7">1.2.1.41</ecNumber>
    </recommendedName>
    <alternativeName>
        <fullName evidence="7">Glutamate-5-semialdehyde dehydrogenase</fullName>
    </alternativeName>
    <alternativeName>
        <fullName evidence="7">Glutamyl-gamma-semialdehyde dehydrogenase</fullName>
        <shortName evidence="7">GSA dehydrogenase</shortName>
    </alternativeName>
</protein>
<dbReference type="InterPro" id="IPR016161">
    <property type="entry name" value="Ald_DH/histidinol_DH"/>
</dbReference>
<dbReference type="NCBIfam" id="TIGR00407">
    <property type="entry name" value="proA"/>
    <property type="match status" value="1"/>
</dbReference>
<dbReference type="PANTHER" id="PTHR11063">
    <property type="entry name" value="GLUTAMATE SEMIALDEHYDE DEHYDROGENASE"/>
    <property type="match status" value="1"/>
</dbReference>
<keyword evidence="4 7" id="KW-0521">NADP</keyword>
<organism evidence="9 10">
    <name type="scientific">Jezberella montanilacus</name>
    <dbReference type="NCBI Taxonomy" id="323426"/>
    <lineage>
        <taxon>Bacteria</taxon>
        <taxon>Pseudomonadati</taxon>
        <taxon>Pseudomonadota</taxon>
        <taxon>Betaproteobacteria</taxon>
        <taxon>Burkholderiales</taxon>
        <taxon>Alcaligenaceae</taxon>
        <taxon>Jezberella</taxon>
    </lineage>
</organism>
<dbReference type="Gene3D" id="3.40.605.10">
    <property type="entry name" value="Aldehyde Dehydrogenase, Chain A, domain 1"/>
    <property type="match status" value="1"/>
</dbReference>
<dbReference type="EC" id="1.2.1.41" evidence="7"/>
<feature type="domain" description="Aldehyde dehydrogenase" evidence="8">
    <location>
        <begin position="6"/>
        <end position="283"/>
    </location>
</feature>
<sequence length="419" mass="44917">MISIKEHMHTMGRQAREASRTLLKTSSQQKNDALLAMADGLEDSRLALKAANEIDLEAGKAKSLPAPLLDRLTLSDKTIDTMSAGLRQIAELPDPVGSLTASTIRPNGMRVGQMRVPIGVIGIIYESRPNVTIDAAALCLKSGNASILRGGSEALNSNLALSLIVRRGLQKAGLPSHTVQIVETADRDAVGELITMTEHIDVIIPRGGKSLISRLAEQARVPMIKHLDGNCHVYVDQHADLIQAGDIAFNAKTYRYGVCGSMETLLVHEAVAVALLPVLGKRFTDHGVTIRGCDRTRQLITQAEVATTEDWGTEYLGPILAVKVVDSLGAAISHIATYGSGHTDSIVTKNISAAEQFQREVDSSSVYVNLPTCFADGFEYGLGAEIGISTNRLHARGPVGLEGLTTLKWVLEGHGQLRL</sequence>
<dbReference type="InterPro" id="IPR020593">
    <property type="entry name" value="G-glutamylP_reductase_CS"/>
</dbReference>
<evidence type="ECO:0000256" key="5">
    <source>
        <dbReference type="ARBA" id="ARBA00023002"/>
    </source>
</evidence>
<comment type="subcellular location">
    <subcellularLocation>
        <location evidence="7">Cytoplasm</location>
    </subcellularLocation>
</comment>
<dbReference type="EMBL" id="PVTV01000014">
    <property type="protein sequence ID" value="PRY97479.1"/>
    <property type="molecule type" value="Genomic_DNA"/>
</dbReference>
<evidence type="ECO:0000313" key="10">
    <source>
        <dbReference type="Proteomes" id="UP000238308"/>
    </source>
</evidence>
<dbReference type="PANTHER" id="PTHR11063:SF8">
    <property type="entry name" value="DELTA-1-PYRROLINE-5-CARBOXYLATE SYNTHASE"/>
    <property type="match status" value="1"/>
</dbReference>
<comment type="caution">
    <text evidence="9">The sequence shown here is derived from an EMBL/GenBank/DDBJ whole genome shotgun (WGS) entry which is preliminary data.</text>
</comment>
<dbReference type="InterPro" id="IPR015590">
    <property type="entry name" value="Aldehyde_DH_dom"/>
</dbReference>
<dbReference type="PROSITE" id="PS01223">
    <property type="entry name" value="PROA"/>
    <property type="match status" value="1"/>
</dbReference>
<dbReference type="InterPro" id="IPR016162">
    <property type="entry name" value="Ald_DH_N"/>
</dbReference>
<dbReference type="SUPFAM" id="SSF53720">
    <property type="entry name" value="ALDH-like"/>
    <property type="match status" value="1"/>
</dbReference>
<dbReference type="GO" id="GO:0055129">
    <property type="term" value="P:L-proline biosynthetic process"/>
    <property type="evidence" value="ECO:0007669"/>
    <property type="project" value="UniProtKB-UniRule"/>
</dbReference>
<evidence type="ECO:0000256" key="6">
    <source>
        <dbReference type="ARBA" id="ARBA00049024"/>
    </source>
</evidence>
<dbReference type="GO" id="GO:0005737">
    <property type="term" value="C:cytoplasm"/>
    <property type="evidence" value="ECO:0007669"/>
    <property type="project" value="UniProtKB-SubCell"/>
</dbReference>
<evidence type="ECO:0000256" key="3">
    <source>
        <dbReference type="ARBA" id="ARBA00022650"/>
    </source>
</evidence>
<gene>
    <name evidence="7" type="primary">proA</name>
    <name evidence="9" type="ORF">BCM14_1939</name>
</gene>
<dbReference type="AlphaFoldDB" id="A0A2T0XEV6"/>
<reference evidence="9 10" key="1">
    <citation type="submission" date="2018-03" db="EMBL/GenBank/DDBJ databases">
        <title>Genomic Encyclopedia of Type Strains, Phase III (KMG-III): the genomes of soil and plant-associated and newly described type strains.</title>
        <authorList>
            <person name="Whitman W."/>
        </authorList>
    </citation>
    <scope>NUCLEOTIDE SEQUENCE [LARGE SCALE GENOMIC DNA]</scope>
    <source>
        <strain evidence="9 10">MWH-P2sevCIIIb</strain>
    </source>
</reference>
<evidence type="ECO:0000256" key="7">
    <source>
        <dbReference type="HAMAP-Rule" id="MF_00412"/>
    </source>
</evidence>
<accession>A0A2T0XEV6</accession>
<dbReference type="NCBIfam" id="NF001221">
    <property type="entry name" value="PRK00197.1"/>
    <property type="match status" value="1"/>
</dbReference>
<keyword evidence="3 7" id="KW-0641">Proline biosynthesis</keyword>
<dbReference type="HAMAP" id="MF_00412">
    <property type="entry name" value="ProA"/>
    <property type="match status" value="1"/>
</dbReference>
<dbReference type="RefSeq" id="WP_106227792.1">
    <property type="nucleotide sequence ID" value="NZ_PVTV01000014.1"/>
</dbReference>
<dbReference type="Gene3D" id="3.40.309.10">
    <property type="entry name" value="Aldehyde Dehydrogenase, Chain A, domain 2"/>
    <property type="match status" value="1"/>
</dbReference>
<dbReference type="InterPro" id="IPR000965">
    <property type="entry name" value="GPR_dom"/>
</dbReference>
<dbReference type="Pfam" id="PF00171">
    <property type="entry name" value="Aldedh"/>
    <property type="match status" value="2"/>
</dbReference>
<keyword evidence="7" id="KW-0963">Cytoplasm</keyword>
<dbReference type="InterPro" id="IPR012134">
    <property type="entry name" value="Glu-5-SA_DH"/>
</dbReference>
<evidence type="ECO:0000313" key="9">
    <source>
        <dbReference type="EMBL" id="PRY97479.1"/>
    </source>
</evidence>
<dbReference type="GO" id="GO:0004350">
    <property type="term" value="F:glutamate-5-semialdehyde dehydrogenase activity"/>
    <property type="evidence" value="ECO:0007669"/>
    <property type="project" value="UniProtKB-UniRule"/>
</dbReference>
<keyword evidence="5 7" id="KW-0560">Oxidoreductase</keyword>
<evidence type="ECO:0000256" key="1">
    <source>
        <dbReference type="ARBA" id="ARBA00004985"/>
    </source>
</evidence>
<comment type="pathway">
    <text evidence="1 7">Amino-acid biosynthesis; L-proline biosynthesis; L-glutamate 5-semialdehyde from L-glutamate: step 2/2.</text>
</comment>
<proteinExistence type="inferred from homology"/>
<dbReference type="PIRSF" id="PIRSF000151">
    <property type="entry name" value="GPR"/>
    <property type="match status" value="1"/>
</dbReference>
<dbReference type="FunFam" id="3.40.309.10:FF:000006">
    <property type="entry name" value="Gamma-glutamyl phosphate reductase"/>
    <property type="match status" value="1"/>
</dbReference>